<dbReference type="EMBL" id="JADYXP020000004">
    <property type="protein sequence ID" value="KAL0127225.1"/>
    <property type="molecule type" value="Genomic_DNA"/>
</dbReference>
<proteinExistence type="predicted"/>
<name>A0AAW2GI59_9HYME</name>
<evidence type="ECO:0000313" key="2">
    <source>
        <dbReference type="Proteomes" id="UP001430953"/>
    </source>
</evidence>
<protein>
    <submittedName>
        <fullName evidence="1">Uncharacterized protein</fullName>
    </submittedName>
</protein>
<reference evidence="1 2" key="1">
    <citation type="submission" date="2023-03" db="EMBL/GenBank/DDBJ databases">
        <title>High recombination rates correlate with genetic variation in Cardiocondyla obscurior ants.</title>
        <authorList>
            <person name="Errbii M."/>
        </authorList>
    </citation>
    <scope>NUCLEOTIDE SEQUENCE [LARGE SCALE GENOMIC DNA]</scope>
    <source>
        <strain evidence="1">Alpha-2009</strain>
        <tissue evidence="1">Whole body</tissue>
    </source>
</reference>
<dbReference type="AlphaFoldDB" id="A0AAW2GI59"/>
<sequence>MENSSFSSTVMSYNPNEPWTREQEIAVYKSIKMNLEDIRHATNSVNLKFKAIQKEMHVTDALVNAIELKSTAVDQRD</sequence>
<evidence type="ECO:0000313" key="1">
    <source>
        <dbReference type="EMBL" id="KAL0127225.1"/>
    </source>
</evidence>
<gene>
    <name evidence="1" type="ORF">PUN28_005492</name>
</gene>
<comment type="caution">
    <text evidence="1">The sequence shown here is derived from an EMBL/GenBank/DDBJ whole genome shotgun (WGS) entry which is preliminary data.</text>
</comment>
<organism evidence="1 2">
    <name type="scientific">Cardiocondyla obscurior</name>
    <dbReference type="NCBI Taxonomy" id="286306"/>
    <lineage>
        <taxon>Eukaryota</taxon>
        <taxon>Metazoa</taxon>
        <taxon>Ecdysozoa</taxon>
        <taxon>Arthropoda</taxon>
        <taxon>Hexapoda</taxon>
        <taxon>Insecta</taxon>
        <taxon>Pterygota</taxon>
        <taxon>Neoptera</taxon>
        <taxon>Endopterygota</taxon>
        <taxon>Hymenoptera</taxon>
        <taxon>Apocrita</taxon>
        <taxon>Aculeata</taxon>
        <taxon>Formicoidea</taxon>
        <taxon>Formicidae</taxon>
        <taxon>Myrmicinae</taxon>
        <taxon>Cardiocondyla</taxon>
    </lineage>
</organism>
<accession>A0AAW2GI59</accession>
<keyword evidence="2" id="KW-1185">Reference proteome</keyword>
<dbReference type="Proteomes" id="UP001430953">
    <property type="component" value="Unassembled WGS sequence"/>
</dbReference>